<keyword evidence="1" id="KW-0813">Transport</keyword>
<evidence type="ECO:0000313" key="4">
    <source>
        <dbReference type="Proteomes" id="UP000093391"/>
    </source>
</evidence>
<proteinExistence type="predicted"/>
<feature type="transmembrane region" description="Helical" evidence="2">
    <location>
        <begin position="56"/>
        <end position="74"/>
    </location>
</feature>
<evidence type="ECO:0000313" key="3">
    <source>
        <dbReference type="EMBL" id="AOA59413.1"/>
    </source>
</evidence>
<dbReference type="Proteomes" id="UP000093391">
    <property type="component" value="Chromosome"/>
</dbReference>
<dbReference type="AlphaFoldDB" id="A0A1B2M312"/>
<dbReference type="PANTHER" id="PTHR36838">
    <property type="entry name" value="AUXIN EFFLUX CARRIER FAMILY PROTEIN"/>
    <property type="match status" value="1"/>
</dbReference>
<feature type="transmembrane region" description="Helical" evidence="2">
    <location>
        <begin position="238"/>
        <end position="257"/>
    </location>
</feature>
<dbReference type="KEGG" id="ala:BFG52_14345"/>
<dbReference type="EMBL" id="CP016895">
    <property type="protein sequence ID" value="AOA59413.1"/>
    <property type="molecule type" value="Genomic_DNA"/>
</dbReference>
<keyword evidence="2" id="KW-1133">Transmembrane helix</keyword>
<keyword evidence="4" id="KW-1185">Reference proteome</keyword>
<feature type="transmembrane region" description="Helical" evidence="2">
    <location>
        <begin position="32"/>
        <end position="50"/>
    </location>
</feature>
<protein>
    <submittedName>
        <fullName evidence="3">Permease</fullName>
    </submittedName>
</protein>
<reference evidence="3 4" key="1">
    <citation type="submission" date="2016-08" db="EMBL/GenBank/DDBJ databases">
        <authorList>
            <person name="Seilhamer J.J."/>
        </authorList>
    </citation>
    <scope>NUCLEOTIDE SEQUENCE [LARGE SCALE GENOMIC DNA]</scope>
    <source>
        <strain evidence="3 4">BRTC-1</strain>
    </source>
</reference>
<feature type="transmembrane region" description="Helical" evidence="2">
    <location>
        <begin position="81"/>
        <end position="101"/>
    </location>
</feature>
<feature type="transmembrane region" description="Helical" evidence="2">
    <location>
        <begin position="107"/>
        <end position="130"/>
    </location>
</feature>
<name>A0A1B2M312_9GAMM</name>
<keyword evidence="2" id="KW-0472">Membrane</keyword>
<dbReference type="OrthoDB" id="358752at2"/>
<keyword evidence="2" id="KW-0812">Transmembrane</keyword>
<dbReference type="PANTHER" id="PTHR36838:SF3">
    <property type="entry name" value="TRANSPORTER AUXIN EFFLUX CARRIER EC FAMILY"/>
    <property type="match status" value="1"/>
</dbReference>
<feature type="transmembrane region" description="Helical" evidence="2">
    <location>
        <begin position="142"/>
        <end position="161"/>
    </location>
</feature>
<dbReference type="RefSeq" id="WP_067557720.1">
    <property type="nucleotide sequence ID" value="NZ_CP016895.1"/>
</dbReference>
<feature type="transmembrane region" description="Helical" evidence="2">
    <location>
        <begin position="269"/>
        <end position="291"/>
    </location>
</feature>
<feature type="transmembrane region" description="Helical" evidence="2">
    <location>
        <begin position="173"/>
        <end position="195"/>
    </location>
</feature>
<evidence type="ECO:0000256" key="1">
    <source>
        <dbReference type="ARBA" id="ARBA00022448"/>
    </source>
</evidence>
<feature type="transmembrane region" description="Helical" evidence="2">
    <location>
        <begin position="6"/>
        <end position="25"/>
    </location>
</feature>
<evidence type="ECO:0000256" key="2">
    <source>
        <dbReference type="SAM" id="Phobius"/>
    </source>
</evidence>
<gene>
    <name evidence="3" type="ORF">BFG52_14345</name>
</gene>
<organism evidence="3 4">
    <name type="scientific">Acinetobacter larvae</name>
    <dbReference type="NCBI Taxonomy" id="1789224"/>
    <lineage>
        <taxon>Bacteria</taxon>
        <taxon>Pseudomonadati</taxon>
        <taxon>Pseudomonadota</taxon>
        <taxon>Gammaproteobacteria</taxon>
        <taxon>Moraxellales</taxon>
        <taxon>Moraxellaceae</taxon>
        <taxon>Acinetobacter</taxon>
    </lineage>
</organism>
<dbReference type="STRING" id="1789224.BFG52_14345"/>
<feature type="transmembrane region" description="Helical" evidence="2">
    <location>
        <begin position="207"/>
        <end position="226"/>
    </location>
</feature>
<accession>A0A1B2M312</accession>
<sequence length="301" mass="33218">MSFLFPIASLLIGLVLAHMPAAMWLRSVLAKVLARCLIPVVIIYNVVFYQPGSLSLMLFSIATAVLLYISFRLLRGDRLQALCFSYTNIGWLGFPLAIAMFGAEVSAAMIALYIGGSIFGNIWSVSAVSHQKPDFKQSVQKVLCSPPLLALLIALLLYVVQFQHWAHLQWVNLLYSLAKTAMSFAGMCVLGMWLAPTRVQYHDLQRAAKTLAFKMLCGVVICSLAYRFLNVAFIQQHIAVIFLIFCLPPAANIVALETHYQGTGVSAKYIAAGTMVSMVGCAFYALALYIFQDASWLKAWV</sequence>